<dbReference type="SUPFAM" id="SSF75304">
    <property type="entry name" value="Amidase signature (AS) enzymes"/>
    <property type="match status" value="1"/>
</dbReference>
<reference evidence="5 6" key="1">
    <citation type="submission" date="2024-02" db="EMBL/GenBank/DDBJ databases">
        <title>Chromosome-scale genome assembly of the rough periwinkle Littorina saxatilis.</title>
        <authorList>
            <person name="De Jode A."/>
            <person name="Faria R."/>
            <person name="Formenti G."/>
            <person name="Sims Y."/>
            <person name="Smith T.P."/>
            <person name="Tracey A."/>
            <person name="Wood J.M.D."/>
            <person name="Zagrodzka Z.B."/>
            <person name="Johannesson K."/>
            <person name="Butlin R.K."/>
            <person name="Leder E.H."/>
        </authorList>
    </citation>
    <scope>NUCLEOTIDE SEQUENCE [LARGE SCALE GENOMIC DNA]</scope>
    <source>
        <strain evidence="5">Snail1</strain>
        <tissue evidence="5">Muscle</tissue>
    </source>
</reference>
<dbReference type="InterPro" id="IPR023631">
    <property type="entry name" value="Amidase_dom"/>
</dbReference>
<dbReference type="InterPro" id="IPR052739">
    <property type="entry name" value="FAAH2"/>
</dbReference>
<comment type="similarity">
    <text evidence="1">Belongs to the amidase family.</text>
</comment>
<keyword evidence="3" id="KW-0472">Membrane</keyword>
<evidence type="ECO:0000313" key="6">
    <source>
        <dbReference type="Proteomes" id="UP001374579"/>
    </source>
</evidence>
<protein>
    <recommendedName>
        <fullName evidence="4">Amidase domain-containing protein</fullName>
    </recommendedName>
</protein>
<keyword evidence="3" id="KW-1133">Transmembrane helix</keyword>
<feature type="active site" description="Charge relay system" evidence="2">
    <location>
        <position position="203"/>
    </location>
</feature>
<evidence type="ECO:0000259" key="4">
    <source>
        <dbReference type="Pfam" id="PF01425"/>
    </source>
</evidence>
<dbReference type="Pfam" id="PF01425">
    <property type="entry name" value="Amidase"/>
    <property type="match status" value="1"/>
</dbReference>
<feature type="domain" description="Amidase" evidence="4">
    <location>
        <begin position="67"/>
        <end position="506"/>
    </location>
</feature>
<dbReference type="Gene3D" id="3.90.1300.10">
    <property type="entry name" value="Amidase signature (AS) domain"/>
    <property type="match status" value="1"/>
</dbReference>
<evidence type="ECO:0000256" key="1">
    <source>
        <dbReference type="ARBA" id="ARBA00009199"/>
    </source>
</evidence>
<dbReference type="EMBL" id="JBAMIC010000004">
    <property type="protein sequence ID" value="KAK7108182.1"/>
    <property type="molecule type" value="Genomic_DNA"/>
</dbReference>
<feature type="transmembrane region" description="Helical" evidence="3">
    <location>
        <begin position="7"/>
        <end position="31"/>
    </location>
</feature>
<keyword evidence="3" id="KW-0812">Transmembrane</keyword>
<name>A0AAN9GH24_9CAEN</name>
<evidence type="ECO:0000256" key="3">
    <source>
        <dbReference type="SAM" id="Phobius"/>
    </source>
</evidence>
<feature type="active site" description="Acyl-ester intermediate" evidence="2">
    <location>
        <position position="227"/>
    </location>
</feature>
<dbReference type="PROSITE" id="PS00571">
    <property type="entry name" value="AMIDASES"/>
    <property type="match status" value="1"/>
</dbReference>
<dbReference type="Proteomes" id="UP001374579">
    <property type="component" value="Unassembled WGS sequence"/>
</dbReference>
<dbReference type="PIRSF" id="PIRSF001221">
    <property type="entry name" value="Amidase_fungi"/>
    <property type="match status" value="1"/>
</dbReference>
<sequence>MSVLRSVLYYVISAFTLIAKPIMVAIFRLIYGERGQSVPKVTNPLLLESATSLAKKIRSRQVTAETVMQAFIQRAKEVNPIINAIVAERYEEALQEAREVDRQLSQDSIPEELSEGNKPLLGVPLTVKEAFALEGMPNTSGLVSRKGVKAESDSASVHRLKGAGMIPFACTNTSELCMWYESANNVYGRTKNAYDDTKIVGGSSGGEGCIISAGASLMGVGSDIGGSIRMPAFFNGVFGHRPSKDIVPNEGQHPPATGGQVELLATGPICRYAEDLAPSLRIMAGPGASKIKLDTKVDINQLRIYSMEEDGGSLLTGRVDTQLKQAQRKAFQHLASLGAKAEPVNLNLMKYSLEMWSAKMAAGKGLKFACFMAQGEKTGAKVNCFLEILKWVVRQSDHTLPAIGLGIVETFTPLEDPNVPKLLILLQALHDQLTSLLGDSGVLLYPSHPNPAPYHNMPILTPFNFTYTAVFNALGLPVTQVPLGLSREGLPLGLQVVGAPYQDHLTIAVAQYLEKGFGGWVPPGVGEAESRKED</sequence>
<comment type="caution">
    <text evidence="5">The sequence shown here is derived from an EMBL/GenBank/DDBJ whole genome shotgun (WGS) entry which is preliminary data.</text>
</comment>
<feature type="active site" description="Charge relay system" evidence="2">
    <location>
        <position position="128"/>
    </location>
</feature>
<evidence type="ECO:0000313" key="5">
    <source>
        <dbReference type="EMBL" id="KAK7108182.1"/>
    </source>
</evidence>
<accession>A0AAN9GH24</accession>
<proteinExistence type="inferred from homology"/>
<dbReference type="PANTHER" id="PTHR43372:SF4">
    <property type="entry name" value="FATTY-ACID AMIDE HYDROLASE 2"/>
    <property type="match status" value="1"/>
</dbReference>
<organism evidence="5 6">
    <name type="scientific">Littorina saxatilis</name>
    <dbReference type="NCBI Taxonomy" id="31220"/>
    <lineage>
        <taxon>Eukaryota</taxon>
        <taxon>Metazoa</taxon>
        <taxon>Spiralia</taxon>
        <taxon>Lophotrochozoa</taxon>
        <taxon>Mollusca</taxon>
        <taxon>Gastropoda</taxon>
        <taxon>Caenogastropoda</taxon>
        <taxon>Littorinimorpha</taxon>
        <taxon>Littorinoidea</taxon>
        <taxon>Littorinidae</taxon>
        <taxon>Littorina</taxon>
    </lineage>
</organism>
<dbReference type="GO" id="GO:0012505">
    <property type="term" value="C:endomembrane system"/>
    <property type="evidence" value="ECO:0007669"/>
    <property type="project" value="TreeGrafter"/>
</dbReference>
<dbReference type="AlphaFoldDB" id="A0AAN9GH24"/>
<dbReference type="InterPro" id="IPR036928">
    <property type="entry name" value="AS_sf"/>
</dbReference>
<dbReference type="InterPro" id="IPR020556">
    <property type="entry name" value="Amidase_CS"/>
</dbReference>
<keyword evidence="6" id="KW-1185">Reference proteome</keyword>
<gene>
    <name evidence="5" type="ORF">V1264_015965</name>
</gene>
<dbReference type="PANTHER" id="PTHR43372">
    <property type="entry name" value="FATTY-ACID AMIDE HYDROLASE"/>
    <property type="match status" value="1"/>
</dbReference>
<evidence type="ECO:0000256" key="2">
    <source>
        <dbReference type="PIRSR" id="PIRSR001221-1"/>
    </source>
</evidence>